<dbReference type="InterPro" id="IPR006073">
    <property type="entry name" value="GTP-bd"/>
</dbReference>
<dbReference type="Gene3D" id="3.40.50.300">
    <property type="entry name" value="P-loop containing nucleotide triphosphate hydrolases"/>
    <property type="match status" value="2"/>
</dbReference>
<reference evidence="7 8" key="1">
    <citation type="journal article" date="2015" name="Front. Microbiol.">
        <title>Genome sequence of the plant growth promoting endophytic yeast Rhodotorula graminis WP1.</title>
        <authorList>
            <person name="Firrincieli A."/>
            <person name="Otillar R."/>
            <person name="Salamov A."/>
            <person name="Schmutz J."/>
            <person name="Khan Z."/>
            <person name="Redman R.S."/>
            <person name="Fleck N.D."/>
            <person name="Lindquist E."/>
            <person name="Grigoriev I.V."/>
            <person name="Doty S.L."/>
        </authorList>
    </citation>
    <scope>NUCLEOTIDE SEQUENCE [LARGE SCALE GENOMIC DNA]</scope>
    <source>
        <strain evidence="7 8">WP1</strain>
    </source>
</reference>
<name>A0A0P9GH21_RHOGW</name>
<dbReference type="PANTHER" id="PTHR45709:SF3">
    <property type="entry name" value="GUANINE NUCLEOTIDE-BINDING PROTEIN-LIKE 1"/>
    <property type="match status" value="1"/>
</dbReference>
<feature type="compositionally biased region" description="Acidic residues" evidence="5">
    <location>
        <begin position="665"/>
        <end position="694"/>
    </location>
</feature>
<evidence type="ECO:0000256" key="5">
    <source>
        <dbReference type="SAM" id="MobiDB-lite"/>
    </source>
</evidence>
<evidence type="ECO:0000313" key="8">
    <source>
        <dbReference type="Proteomes" id="UP000053890"/>
    </source>
</evidence>
<feature type="compositionally biased region" description="Basic residues" evidence="5">
    <location>
        <begin position="407"/>
        <end position="416"/>
    </location>
</feature>
<dbReference type="PANTHER" id="PTHR45709">
    <property type="entry name" value="LARGE SUBUNIT GTPASE 1 HOMOLOG-RELATED"/>
    <property type="match status" value="1"/>
</dbReference>
<feature type="region of interest" description="Disordered" evidence="5">
    <location>
        <begin position="389"/>
        <end position="448"/>
    </location>
</feature>
<sequence>MARKKPVSGKARKAQLQTKRAVKKASVTPVPFPADVVSHPVLAALLSSSTASSSSTSHNKPHTGSRAERTGDRIGHRFRTAEQRERDEVHGARMALESRFVRLPKHIADVHAQVAATDKLVRPVDDDMGVLRPEDLVPSLERPPDRDPDGGVHPAAAAAAAASEFELTCPKRPKWNYNQTKREVEKNEEGIFKKWLETTDDILARAAAPPLHEDGTLAGLPGSPTFFERNLNVWRQLWRTTEVSDILCVLIDVRFPLLHYPPSLRTYLRTIKPAPKPVVLVLTKTDLVPHEVADAWREYFEELEGPDGAKVVLMESYREEQRREETQGTQPRFVPSAPPPLRNALLTALRDAHAKLLTPPPIISSVPERLARWRPRCRRTVDWEGVADEGGETGIRAGRSDFGEVQKRRRGKGKGRGARDDEMELREEEPAHEDEGEGEGEASAGERDEDDEFPFLTVGLIGQPNVGKSSLLNALLGRKVVRASRTPGKTKTLQTIFWNANLRLCDCPGLVCPSSAGFERQVWGGVLPIQNVEAVLHLIGQRLPLEKVLRLRHDDEVYEAAQDEDEFSLDSVEERRAARRAKEVSRWTTDELLAAYAVQQGFVTAKVGRPDIYRAGAFILRLLHSSTIPWAFHPPGPPPCADKEGVWLCGFSPRARAASERDGASELDDDEDGRGTGDEETSEEGSDDEEEDSADDKAVQAVRGAFAALAVEGEDDDEEDDDAGGSEGGSDGDEEDVFESGGDDE</sequence>
<gene>
    <name evidence="7" type="ORF">RHOBADRAFT_56026</name>
</gene>
<evidence type="ECO:0000256" key="4">
    <source>
        <dbReference type="ARBA" id="ARBA00039902"/>
    </source>
</evidence>
<feature type="compositionally biased region" description="Acidic residues" evidence="5">
    <location>
        <begin position="712"/>
        <end position="745"/>
    </location>
</feature>
<organism evidence="7 8">
    <name type="scientific">Rhodotorula graminis (strain WP1)</name>
    <dbReference type="NCBI Taxonomy" id="578459"/>
    <lineage>
        <taxon>Eukaryota</taxon>
        <taxon>Fungi</taxon>
        <taxon>Dikarya</taxon>
        <taxon>Basidiomycota</taxon>
        <taxon>Pucciniomycotina</taxon>
        <taxon>Microbotryomycetes</taxon>
        <taxon>Sporidiobolales</taxon>
        <taxon>Sporidiobolaceae</taxon>
        <taxon>Rhodotorula</taxon>
    </lineage>
</organism>
<evidence type="ECO:0000256" key="1">
    <source>
        <dbReference type="ARBA" id="ARBA00022741"/>
    </source>
</evidence>
<dbReference type="Proteomes" id="UP000053890">
    <property type="component" value="Unassembled WGS sequence"/>
</dbReference>
<evidence type="ECO:0000256" key="2">
    <source>
        <dbReference type="ARBA" id="ARBA00023134"/>
    </source>
</evidence>
<evidence type="ECO:0000259" key="6">
    <source>
        <dbReference type="Pfam" id="PF01926"/>
    </source>
</evidence>
<feature type="region of interest" description="Disordered" evidence="5">
    <location>
        <begin position="47"/>
        <end position="75"/>
    </location>
</feature>
<keyword evidence="1" id="KW-0547">Nucleotide-binding</keyword>
<dbReference type="GO" id="GO:0003924">
    <property type="term" value="F:GTPase activity"/>
    <property type="evidence" value="ECO:0007669"/>
    <property type="project" value="InterPro"/>
</dbReference>
<dbReference type="InterPro" id="IPR043358">
    <property type="entry name" value="GNL1-like"/>
</dbReference>
<accession>A0A0P9GH21</accession>
<keyword evidence="8" id="KW-1185">Reference proteome</keyword>
<keyword evidence="2" id="KW-0342">GTP-binding</keyword>
<dbReference type="InterPro" id="IPR027417">
    <property type="entry name" value="P-loop_NTPase"/>
</dbReference>
<proteinExistence type="predicted"/>
<evidence type="ECO:0000313" key="7">
    <source>
        <dbReference type="EMBL" id="KPV72206.1"/>
    </source>
</evidence>
<feature type="compositionally biased region" description="Basic residues" evidence="5">
    <location>
        <begin position="1"/>
        <end position="13"/>
    </location>
</feature>
<feature type="region of interest" description="Disordered" evidence="5">
    <location>
        <begin position="658"/>
        <end position="745"/>
    </location>
</feature>
<dbReference type="OrthoDB" id="61815at2759"/>
<dbReference type="GO" id="GO:0005525">
    <property type="term" value="F:GTP binding"/>
    <property type="evidence" value="ECO:0007669"/>
    <property type="project" value="UniProtKB-KW"/>
</dbReference>
<dbReference type="RefSeq" id="XP_018268255.1">
    <property type="nucleotide sequence ID" value="XM_018418142.1"/>
</dbReference>
<dbReference type="SUPFAM" id="SSF52540">
    <property type="entry name" value="P-loop containing nucleoside triphosphate hydrolases"/>
    <property type="match status" value="1"/>
</dbReference>
<dbReference type="EMBL" id="KQ474088">
    <property type="protein sequence ID" value="KPV72206.1"/>
    <property type="molecule type" value="Genomic_DNA"/>
</dbReference>
<feature type="compositionally biased region" description="Low complexity" evidence="5">
    <location>
        <begin position="47"/>
        <end position="57"/>
    </location>
</feature>
<feature type="compositionally biased region" description="Basic and acidic residues" evidence="5">
    <location>
        <begin position="65"/>
        <end position="75"/>
    </location>
</feature>
<dbReference type="STRING" id="578459.A0A0P9GH21"/>
<feature type="compositionally biased region" description="Acidic residues" evidence="5">
    <location>
        <begin position="421"/>
        <end position="440"/>
    </location>
</feature>
<feature type="domain" description="G" evidence="6">
    <location>
        <begin position="457"/>
        <end position="544"/>
    </location>
</feature>
<dbReference type="Pfam" id="PF01926">
    <property type="entry name" value="MMR_HSR1"/>
    <property type="match status" value="1"/>
</dbReference>
<dbReference type="PRINTS" id="PR00326">
    <property type="entry name" value="GTP1OBG"/>
</dbReference>
<protein>
    <recommendedName>
        <fullName evidence="4">Guanine nucleotide-binding protein-like 1</fullName>
    </recommendedName>
</protein>
<dbReference type="OMA" id="CDFPVRP"/>
<dbReference type="AlphaFoldDB" id="A0A0P9GH21"/>
<dbReference type="GeneID" id="28978590"/>
<evidence type="ECO:0000256" key="3">
    <source>
        <dbReference type="ARBA" id="ARBA00037770"/>
    </source>
</evidence>
<feature type="region of interest" description="Disordered" evidence="5">
    <location>
        <begin position="1"/>
        <end position="27"/>
    </location>
</feature>
<comment type="function">
    <text evidence="3">Possible regulatory or functional link with the histocompatibility cluster.</text>
</comment>